<evidence type="ECO:0000313" key="6">
    <source>
        <dbReference type="EMBL" id="MBW6530227.1"/>
    </source>
</evidence>
<evidence type="ECO:0000313" key="7">
    <source>
        <dbReference type="Proteomes" id="UP000759103"/>
    </source>
</evidence>
<gene>
    <name evidence="6" type="ORF">KZ820_05710</name>
</gene>
<accession>A0ABS7BKU9</accession>
<keyword evidence="7" id="KW-1185">Reference proteome</keyword>
<dbReference type="Pfam" id="PF02894">
    <property type="entry name" value="GFO_IDH_MocA_C"/>
    <property type="match status" value="1"/>
</dbReference>
<evidence type="ECO:0000259" key="4">
    <source>
        <dbReference type="Pfam" id="PF01408"/>
    </source>
</evidence>
<feature type="domain" description="Gfo/Idh/MocA-like oxidoreductase C-terminal" evidence="5">
    <location>
        <begin position="135"/>
        <end position="342"/>
    </location>
</feature>
<dbReference type="PANTHER" id="PTHR43708:SF5">
    <property type="entry name" value="CONSERVED EXPRESSED OXIDOREDUCTASE (EUROFUNG)-RELATED"/>
    <property type="match status" value="1"/>
</dbReference>
<dbReference type="SUPFAM" id="SSF51735">
    <property type="entry name" value="NAD(P)-binding Rossmann-fold domains"/>
    <property type="match status" value="1"/>
</dbReference>
<dbReference type="Gene3D" id="3.40.50.720">
    <property type="entry name" value="NAD(P)-binding Rossmann-like Domain"/>
    <property type="match status" value="1"/>
</dbReference>
<comment type="caution">
    <text evidence="6">The sequence shown here is derived from an EMBL/GenBank/DDBJ whole genome shotgun (WGS) entry which is preliminary data.</text>
</comment>
<dbReference type="PANTHER" id="PTHR43708">
    <property type="entry name" value="CONSERVED EXPRESSED OXIDOREDUCTASE (EUROFUNG)"/>
    <property type="match status" value="1"/>
</dbReference>
<dbReference type="NCBIfam" id="NF008607">
    <property type="entry name" value="PRK11579.1"/>
    <property type="match status" value="1"/>
</dbReference>
<evidence type="ECO:0000256" key="1">
    <source>
        <dbReference type="ARBA" id="ARBA00010928"/>
    </source>
</evidence>
<evidence type="ECO:0000256" key="2">
    <source>
        <dbReference type="ARBA" id="ARBA00023002"/>
    </source>
</evidence>
<dbReference type="Gene3D" id="3.30.360.10">
    <property type="entry name" value="Dihydrodipicolinate Reductase, domain 2"/>
    <property type="match status" value="1"/>
</dbReference>
<dbReference type="InterPro" id="IPR051317">
    <property type="entry name" value="Gfo/Idh/MocA_oxidoreduct"/>
</dbReference>
<dbReference type="EMBL" id="JAHXZN010000001">
    <property type="protein sequence ID" value="MBW6530227.1"/>
    <property type="molecule type" value="Genomic_DNA"/>
</dbReference>
<dbReference type="InterPro" id="IPR004104">
    <property type="entry name" value="Gfo/Idh/MocA-like_OxRdtase_C"/>
</dbReference>
<reference evidence="6 7" key="1">
    <citation type="submission" date="2021-07" db="EMBL/GenBank/DDBJ databases">
        <title>Sphingomonas sp.</title>
        <authorList>
            <person name="Feng G."/>
            <person name="Li J."/>
            <person name="Pan M."/>
        </authorList>
    </citation>
    <scope>NUCLEOTIDE SEQUENCE [LARGE SCALE GENOMIC DNA]</scope>
    <source>
        <strain evidence="6 7">RRHST34</strain>
    </source>
</reference>
<sequence length="342" mass="36688">MTDRIGVGLIGYGLGGRAFHAPYLTTTPGLALRAIVSRDAAKVHADWPRALVLPDVAALLADESTALVVVSSPDHLHAAHAEAALAAGKHVLVDKPFATSLGEARALIAASEHAGRLLTVFHNRRWDADFLTLRGLIADGALGEVVNYESRFDRWRPEPAPTWKEARAGGSWLDLGPHLVDQALLLFGRPSAITADMATLRRDAPAPDYFQATLRYPDKRVTLHSSKLAADHGLRFTVHGTRGSWVKHGLDPQEAATVAGQRPGGADWGHDPRDGLLTPGEPGAATTRVPNRRGDYRLFWSALTAAIRGEGPNPVPPHEALGVMEVLDAGLRSAAERREIAL</sequence>
<feature type="domain" description="Gfo/Idh/MocA-like oxidoreductase N-terminal" evidence="4">
    <location>
        <begin position="5"/>
        <end position="122"/>
    </location>
</feature>
<evidence type="ECO:0000256" key="3">
    <source>
        <dbReference type="SAM" id="MobiDB-lite"/>
    </source>
</evidence>
<feature type="region of interest" description="Disordered" evidence="3">
    <location>
        <begin position="258"/>
        <end position="284"/>
    </location>
</feature>
<protein>
    <submittedName>
        <fullName evidence="6">Oxidoreductase</fullName>
    </submittedName>
</protein>
<organism evidence="6 7">
    <name type="scientific">Sphingomonas citri</name>
    <dbReference type="NCBI Taxonomy" id="2862499"/>
    <lineage>
        <taxon>Bacteria</taxon>
        <taxon>Pseudomonadati</taxon>
        <taxon>Pseudomonadota</taxon>
        <taxon>Alphaproteobacteria</taxon>
        <taxon>Sphingomonadales</taxon>
        <taxon>Sphingomonadaceae</taxon>
        <taxon>Sphingomonas</taxon>
    </lineage>
</organism>
<dbReference type="InterPro" id="IPR000683">
    <property type="entry name" value="Gfo/Idh/MocA-like_OxRdtase_N"/>
</dbReference>
<proteinExistence type="inferred from homology"/>
<evidence type="ECO:0000259" key="5">
    <source>
        <dbReference type="Pfam" id="PF02894"/>
    </source>
</evidence>
<keyword evidence="2" id="KW-0560">Oxidoreductase</keyword>
<dbReference type="Pfam" id="PF01408">
    <property type="entry name" value="GFO_IDH_MocA"/>
    <property type="match status" value="1"/>
</dbReference>
<dbReference type="Proteomes" id="UP000759103">
    <property type="component" value="Unassembled WGS sequence"/>
</dbReference>
<name>A0ABS7BKU9_9SPHN</name>
<comment type="similarity">
    <text evidence="1">Belongs to the Gfo/Idh/MocA family.</text>
</comment>
<dbReference type="SUPFAM" id="SSF55347">
    <property type="entry name" value="Glyceraldehyde-3-phosphate dehydrogenase-like, C-terminal domain"/>
    <property type="match status" value="1"/>
</dbReference>
<dbReference type="InterPro" id="IPR036291">
    <property type="entry name" value="NAD(P)-bd_dom_sf"/>
</dbReference>
<dbReference type="RefSeq" id="WP_219747612.1">
    <property type="nucleotide sequence ID" value="NZ_JAHXZN010000001.1"/>
</dbReference>